<dbReference type="PANTHER" id="PTHR43779">
    <property type="entry name" value="DIOXYGENASE RV0097-RELATED"/>
    <property type="match status" value="1"/>
</dbReference>
<name>A0ABR8GLT0_9CYAN</name>
<sequence length="294" mass="33794">MTSITHYKQVQQHPRLGVEVLQGCNLINLTNLQIREFKQSLWEHGVVVVRQQHLTASQLEEFARNTFGDLMFGGYSKTLDPDISPDLQSQYVSILGNPKGLAQEVIGKFAWEWHHDKDGIPRTEKLDMNALYVVMLYCVEVPPEGMDGEPHTTEFIDMVEAYNNLDREHQQQLEKMFMYHAPPMFSKSNKTTVDIPQKVHPIVSTHKVTGQKGLYLGSDTAIPVGMEDKPEEGKHFWNDLFQTVLNCTPVYSYVWHPGDVIFWDNSQLMHRGTFYDATKYQRIALRLGVVDTQI</sequence>
<dbReference type="PANTHER" id="PTHR43779:SF3">
    <property type="entry name" value="(3R)-3-[(CARBOXYMETHYL)AMINO]FATTY ACID OXYGENASE_DECARBOXYLASE"/>
    <property type="match status" value="1"/>
</dbReference>
<feature type="domain" description="TauD/TfdA-like" evidence="7">
    <location>
        <begin position="16"/>
        <end position="285"/>
    </location>
</feature>
<comment type="caution">
    <text evidence="8">The sequence shown here is derived from an EMBL/GenBank/DDBJ whole genome shotgun (WGS) entry which is preliminary data.</text>
</comment>
<dbReference type="EMBL" id="JACJTA010000011">
    <property type="protein sequence ID" value="MBD2604362.1"/>
    <property type="molecule type" value="Genomic_DNA"/>
</dbReference>
<proteinExistence type="inferred from homology"/>
<dbReference type="InterPro" id="IPR042098">
    <property type="entry name" value="TauD-like_sf"/>
</dbReference>
<dbReference type="Proteomes" id="UP000660380">
    <property type="component" value="Unassembled WGS sequence"/>
</dbReference>
<comment type="cofactor">
    <cofactor evidence="1">
        <name>Fe(2+)</name>
        <dbReference type="ChEBI" id="CHEBI:29033"/>
    </cofactor>
</comment>
<evidence type="ECO:0000313" key="8">
    <source>
        <dbReference type="EMBL" id="MBD2604362.1"/>
    </source>
</evidence>
<dbReference type="InterPro" id="IPR003819">
    <property type="entry name" value="TauD/TfdA-like"/>
</dbReference>
<evidence type="ECO:0000256" key="3">
    <source>
        <dbReference type="ARBA" id="ARBA00022723"/>
    </source>
</evidence>
<evidence type="ECO:0000256" key="6">
    <source>
        <dbReference type="ARBA" id="ARBA00023004"/>
    </source>
</evidence>
<evidence type="ECO:0000256" key="1">
    <source>
        <dbReference type="ARBA" id="ARBA00001954"/>
    </source>
</evidence>
<dbReference type="Gene3D" id="3.60.130.10">
    <property type="entry name" value="Clavaminate synthase-like"/>
    <property type="match status" value="1"/>
</dbReference>
<dbReference type="RefSeq" id="WP_072022213.1">
    <property type="nucleotide sequence ID" value="NZ_JACJTA010000011.1"/>
</dbReference>
<organism evidence="8 9">
    <name type="scientific">Scytonema hofmannii FACHB-248</name>
    <dbReference type="NCBI Taxonomy" id="1842502"/>
    <lineage>
        <taxon>Bacteria</taxon>
        <taxon>Bacillati</taxon>
        <taxon>Cyanobacteriota</taxon>
        <taxon>Cyanophyceae</taxon>
        <taxon>Nostocales</taxon>
        <taxon>Scytonemataceae</taxon>
        <taxon>Scytonema</taxon>
    </lineage>
</organism>
<keyword evidence="5" id="KW-0560">Oxidoreductase</keyword>
<keyword evidence="9" id="KW-1185">Reference proteome</keyword>
<dbReference type="Pfam" id="PF02668">
    <property type="entry name" value="TauD"/>
    <property type="match status" value="1"/>
</dbReference>
<keyword evidence="4 8" id="KW-0223">Dioxygenase</keyword>
<protein>
    <submittedName>
        <fullName evidence="8">TauD/TfdA family dioxygenase</fullName>
    </submittedName>
</protein>
<evidence type="ECO:0000256" key="2">
    <source>
        <dbReference type="ARBA" id="ARBA00005896"/>
    </source>
</evidence>
<dbReference type="InterPro" id="IPR051178">
    <property type="entry name" value="TfdA_dioxygenase"/>
</dbReference>
<dbReference type="SUPFAM" id="SSF51197">
    <property type="entry name" value="Clavaminate synthase-like"/>
    <property type="match status" value="1"/>
</dbReference>
<gene>
    <name evidence="8" type="ORF">H6G81_07410</name>
</gene>
<evidence type="ECO:0000256" key="5">
    <source>
        <dbReference type="ARBA" id="ARBA00023002"/>
    </source>
</evidence>
<accession>A0ABR8GLT0</accession>
<comment type="similarity">
    <text evidence="2">Belongs to the TfdA dioxygenase family.</text>
</comment>
<keyword evidence="6" id="KW-0408">Iron</keyword>
<keyword evidence="3" id="KW-0479">Metal-binding</keyword>
<evidence type="ECO:0000256" key="4">
    <source>
        <dbReference type="ARBA" id="ARBA00022964"/>
    </source>
</evidence>
<evidence type="ECO:0000313" key="9">
    <source>
        <dbReference type="Proteomes" id="UP000660380"/>
    </source>
</evidence>
<reference evidence="8 9" key="1">
    <citation type="journal article" date="2020" name="ISME J.">
        <title>Comparative genomics reveals insights into cyanobacterial evolution and habitat adaptation.</title>
        <authorList>
            <person name="Chen M.Y."/>
            <person name="Teng W.K."/>
            <person name="Zhao L."/>
            <person name="Hu C.X."/>
            <person name="Zhou Y.K."/>
            <person name="Han B.P."/>
            <person name="Song L.R."/>
            <person name="Shu W.S."/>
        </authorList>
    </citation>
    <scope>NUCLEOTIDE SEQUENCE [LARGE SCALE GENOMIC DNA]</scope>
    <source>
        <strain evidence="8 9">FACHB-248</strain>
    </source>
</reference>
<dbReference type="GO" id="GO:0051213">
    <property type="term" value="F:dioxygenase activity"/>
    <property type="evidence" value="ECO:0007669"/>
    <property type="project" value="UniProtKB-KW"/>
</dbReference>
<evidence type="ECO:0000259" key="7">
    <source>
        <dbReference type="Pfam" id="PF02668"/>
    </source>
</evidence>